<reference evidence="1" key="1">
    <citation type="journal article" date="2020" name="Stud. Mycol.">
        <title>101 Dothideomycetes genomes: a test case for predicting lifestyles and emergence of pathogens.</title>
        <authorList>
            <person name="Haridas S."/>
            <person name="Albert R."/>
            <person name="Binder M."/>
            <person name="Bloem J."/>
            <person name="Labutti K."/>
            <person name="Salamov A."/>
            <person name="Andreopoulos B."/>
            <person name="Baker S."/>
            <person name="Barry K."/>
            <person name="Bills G."/>
            <person name="Bluhm B."/>
            <person name="Cannon C."/>
            <person name="Castanera R."/>
            <person name="Culley D."/>
            <person name="Daum C."/>
            <person name="Ezra D."/>
            <person name="Gonzalez J."/>
            <person name="Henrissat B."/>
            <person name="Kuo A."/>
            <person name="Liang C."/>
            <person name="Lipzen A."/>
            <person name="Lutzoni F."/>
            <person name="Magnuson J."/>
            <person name="Mondo S."/>
            <person name="Nolan M."/>
            <person name="Ohm R."/>
            <person name="Pangilinan J."/>
            <person name="Park H.-J."/>
            <person name="Ramirez L."/>
            <person name="Alfaro M."/>
            <person name="Sun H."/>
            <person name="Tritt A."/>
            <person name="Yoshinaga Y."/>
            <person name="Zwiers L.-H."/>
            <person name="Turgeon B."/>
            <person name="Goodwin S."/>
            <person name="Spatafora J."/>
            <person name="Crous P."/>
            <person name="Grigoriev I."/>
        </authorList>
    </citation>
    <scope>NUCLEOTIDE SEQUENCE</scope>
    <source>
        <strain evidence="1">CBS 101060</strain>
    </source>
</reference>
<accession>A0A9P4S518</accession>
<dbReference type="OrthoDB" id="5599418at2759"/>
<evidence type="ECO:0000313" key="2">
    <source>
        <dbReference type="Proteomes" id="UP000799429"/>
    </source>
</evidence>
<keyword evidence="2" id="KW-1185">Reference proteome</keyword>
<sequence>DIKKSEFHVIKTKFLSFIINTDGIAINLEKTKIILLFNKFYNFYRKFLEKFG</sequence>
<feature type="non-terminal residue" evidence="1">
    <location>
        <position position="1"/>
    </location>
</feature>
<proteinExistence type="predicted"/>
<dbReference type="AlphaFoldDB" id="A0A9P4S518"/>
<dbReference type="EMBL" id="MU006105">
    <property type="protein sequence ID" value="KAF2835990.1"/>
    <property type="molecule type" value="Genomic_DNA"/>
</dbReference>
<organism evidence="1 2">
    <name type="scientific">Patellaria atrata CBS 101060</name>
    <dbReference type="NCBI Taxonomy" id="1346257"/>
    <lineage>
        <taxon>Eukaryota</taxon>
        <taxon>Fungi</taxon>
        <taxon>Dikarya</taxon>
        <taxon>Ascomycota</taxon>
        <taxon>Pezizomycotina</taxon>
        <taxon>Dothideomycetes</taxon>
        <taxon>Dothideomycetes incertae sedis</taxon>
        <taxon>Patellariales</taxon>
        <taxon>Patellariaceae</taxon>
        <taxon>Patellaria</taxon>
    </lineage>
</organism>
<evidence type="ECO:0008006" key="3">
    <source>
        <dbReference type="Google" id="ProtNLM"/>
    </source>
</evidence>
<name>A0A9P4S518_9PEZI</name>
<protein>
    <recommendedName>
        <fullName evidence="3">Reverse transcriptase domain-containing protein</fullName>
    </recommendedName>
</protein>
<dbReference type="Proteomes" id="UP000799429">
    <property type="component" value="Unassembled WGS sequence"/>
</dbReference>
<comment type="caution">
    <text evidence="1">The sequence shown here is derived from an EMBL/GenBank/DDBJ whole genome shotgun (WGS) entry which is preliminary data.</text>
</comment>
<gene>
    <name evidence="1" type="ORF">M501DRAFT_940658</name>
</gene>
<evidence type="ECO:0000313" key="1">
    <source>
        <dbReference type="EMBL" id="KAF2835990.1"/>
    </source>
</evidence>